<dbReference type="RefSeq" id="WP_110374942.1">
    <property type="nucleotide sequence ID" value="NZ_JAHBRY010000001.1"/>
</dbReference>
<keyword evidence="7 10" id="KW-0472">Membrane</keyword>
<evidence type="ECO:0000256" key="9">
    <source>
        <dbReference type="ARBA" id="ARBA00061532"/>
    </source>
</evidence>
<dbReference type="PIRSF" id="PIRSF002869">
    <property type="entry name" value="MviN"/>
    <property type="match status" value="1"/>
</dbReference>
<evidence type="ECO:0000256" key="6">
    <source>
        <dbReference type="ARBA" id="ARBA00022989"/>
    </source>
</evidence>
<keyword evidence="10" id="KW-0997">Cell inner membrane</keyword>
<comment type="subcellular location">
    <subcellularLocation>
        <location evidence="10">Cell inner membrane</location>
        <topology evidence="10">Multi-pass membrane protein</topology>
    </subcellularLocation>
    <subcellularLocation>
        <location evidence="1">Cell membrane</location>
        <topology evidence="1">Multi-pass membrane protein</topology>
    </subcellularLocation>
</comment>
<dbReference type="PANTHER" id="PTHR47019:SF1">
    <property type="entry name" value="LIPID II FLIPPASE MURJ"/>
    <property type="match status" value="1"/>
</dbReference>
<keyword evidence="4 10" id="KW-0133">Cell shape</keyword>
<evidence type="ECO:0000313" key="12">
    <source>
        <dbReference type="EMBL" id="PXW58879.1"/>
    </source>
</evidence>
<evidence type="ECO:0000256" key="11">
    <source>
        <dbReference type="PIRNR" id="PIRNR002869"/>
    </source>
</evidence>
<dbReference type="GO" id="GO:0008360">
    <property type="term" value="P:regulation of cell shape"/>
    <property type="evidence" value="ECO:0007669"/>
    <property type="project" value="UniProtKB-UniRule"/>
</dbReference>
<evidence type="ECO:0000256" key="8">
    <source>
        <dbReference type="ARBA" id="ARBA00060041"/>
    </source>
</evidence>
<evidence type="ECO:0000256" key="4">
    <source>
        <dbReference type="ARBA" id="ARBA00022960"/>
    </source>
</evidence>
<dbReference type="InterPro" id="IPR004268">
    <property type="entry name" value="MurJ"/>
</dbReference>
<evidence type="ECO:0000256" key="10">
    <source>
        <dbReference type="HAMAP-Rule" id="MF_02078"/>
    </source>
</evidence>
<dbReference type="HAMAP" id="MF_02078">
    <property type="entry name" value="MurJ_MviN"/>
    <property type="match status" value="1"/>
</dbReference>
<comment type="similarity">
    <text evidence="9 10 11">Belongs to the MurJ/MviN family.</text>
</comment>
<evidence type="ECO:0000313" key="13">
    <source>
        <dbReference type="Proteomes" id="UP000248021"/>
    </source>
</evidence>
<dbReference type="Proteomes" id="UP000248021">
    <property type="component" value="Unassembled WGS sequence"/>
</dbReference>
<feature type="transmembrane region" description="Helical" evidence="10">
    <location>
        <begin position="26"/>
        <end position="45"/>
    </location>
</feature>
<evidence type="ECO:0000256" key="3">
    <source>
        <dbReference type="ARBA" id="ARBA00022692"/>
    </source>
</evidence>
<dbReference type="EMBL" id="QJJK01000005">
    <property type="protein sequence ID" value="PXW58879.1"/>
    <property type="molecule type" value="Genomic_DNA"/>
</dbReference>
<keyword evidence="5 10" id="KW-0573">Peptidoglycan synthesis</keyword>
<comment type="caution">
    <text evidence="12">The sequence shown here is derived from an EMBL/GenBank/DDBJ whole genome shotgun (WGS) entry which is preliminary data.</text>
</comment>
<proteinExistence type="inferred from homology"/>
<protein>
    <recommendedName>
        <fullName evidence="10">Probable lipid II flippase MurJ</fullName>
    </recommendedName>
</protein>
<dbReference type="UniPathway" id="UPA00219"/>
<reference evidence="12 13" key="1">
    <citation type="submission" date="2018-05" db="EMBL/GenBank/DDBJ databases">
        <title>Genomic Encyclopedia of Type Strains, Phase IV (KMG-IV): sequencing the most valuable type-strain genomes for metagenomic binning, comparative biology and taxonomic classification.</title>
        <authorList>
            <person name="Goeker M."/>
        </authorList>
    </citation>
    <scope>NUCLEOTIDE SEQUENCE [LARGE SCALE GENOMIC DNA]</scope>
    <source>
        <strain evidence="12 13">DSM 6462</strain>
    </source>
</reference>
<feature type="transmembrane region" description="Helical" evidence="10">
    <location>
        <begin position="233"/>
        <end position="257"/>
    </location>
</feature>
<keyword evidence="2 10" id="KW-1003">Cell membrane</keyword>
<dbReference type="GO" id="GO:0071555">
    <property type="term" value="P:cell wall organization"/>
    <property type="evidence" value="ECO:0007669"/>
    <property type="project" value="UniProtKB-UniRule"/>
</dbReference>
<dbReference type="NCBIfam" id="TIGR01695">
    <property type="entry name" value="murJ_mviN"/>
    <property type="match status" value="1"/>
</dbReference>
<comment type="function">
    <text evidence="8 10 11">Involved in peptidoglycan biosynthesis. Transports lipid-linked peptidoglycan precursors from the inner to the outer leaflet of the cytoplasmic membrane.</text>
</comment>
<gene>
    <name evidence="10" type="primary">murJ</name>
    <name evidence="12" type="ORF">C7450_105227</name>
</gene>
<evidence type="ECO:0000256" key="2">
    <source>
        <dbReference type="ARBA" id="ARBA00022475"/>
    </source>
</evidence>
<dbReference type="AlphaFoldDB" id="A0A2V3U7P7"/>
<evidence type="ECO:0000256" key="1">
    <source>
        <dbReference type="ARBA" id="ARBA00004651"/>
    </source>
</evidence>
<dbReference type="Pfam" id="PF03023">
    <property type="entry name" value="MurJ"/>
    <property type="match status" value="1"/>
</dbReference>
<feature type="transmembrane region" description="Helical" evidence="10">
    <location>
        <begin position="190"/>
        <end position="213"/>
    </location>
</feature>
<feature type="transmembrane region" description="Helical" evidence="10">
    <location>
        <begin position="449"/>
        <end position="469"/>
    </location>
</feature>
<feature type="transmembrane region" description="Helical" evidence="10">
    <location>
        <begin position="481"/>
        <end position="505"/>
    </location>
</feature>
<dbReference type="PANTHER" id="PTHR47019">
    <property type="entry name" value="LIPID II FLIPPASE MURJ"/>
    <property type="match status" value="1"/>
</dbReference>
<dbReference type="GO" id="GO:0005886">
    <property type="term" value="C:plasma membrane"/>
    <property type="evidence" value="ECO:0007669"/>
    <property type="project" value="UniProtKB-SubCell"/>
</dbReference>
<dbReference type="PRINTS" id="PR01806">
    <property type="entry name" value="VIRFACTRMVIN"/>
</dbReference>
<accession>A0A2V3U7P7</accession>
<feature type="transmembrane region" description="Helical" evidence="10">
    <location>
        <begin position="130"/>
        <end position="151"/>
    </location>
</feature>
<feature type="transmembrane region" description="Helical" evidence="10">
    <location>
        <begin position="317"/>
        <end position="340"/>
    </location>
</feature>
<feature type="transmembrane region" description="Helical" evidence="10">
    <location>
        <begin position="158"/>
        <end position="178"/>
    </location>
</feature>
<dbReference type="InterPro" id="IPR051050">
    <property type="entry name" value="Lipid_II_flippase_MurJ/MviN"/>
</dbReference>
<dbReference type="GO" id="GO:0009252">
    <property type="term" value="P:peptidoglycan biosynthetic process"/>
    <property type="evidence" value="ECO:0007669"/>
    <property type="project" value="UniProtKB-UniRule"/>
</dbReference>
<feature type="transmembrane region" description="Helical" evidence="10">
    <location>
        <begin position="410"/>
        <end position="429"/>
    </location>
</feature>
<dbReference type="GO" id="GO:0034204">
    <property type="term" value="P:lipid translocation"/>
    <property type="evidence" value="ECO:0007669"/>
    <property type="project" value="TreeGrafter"/>
</dbReference>
<comment type="pathway">
    <text evidence="10">Cell wall biogenesis; peptidoglycan biosynthesis.</text>
</comment>
<organism evidence="12 13">
    <name type="scientific">Chelatococcus asaccharovorans</name>
    <dbReference type="NCBI Taxonomy" id="28210"/>
    <lineage>
        <taxon>Bacteria</taxon>
        <taxon>Pseudomonadati</taxon>
        <taxon>Pseudomonadota</taxon>
        <taxon>Alphaproteobacteria</taxon>
        <taxon>Hyphomicrobiales</taxon>
        <taxon>Chelatococcaceae</taxon>
        <taxon>Chelatococcus</taxon>
    </lineage>
</organism>
<dbReference type="OrthoDB" id="9816572at2"/>
<feature type="transmembrane region" description="Helical" evidence="10">
    <location>
        <begin position="352"/>
        <end position="373"/>
    </location>
</feature>
<keyword evidence="3 10" id="KW-0812">Transmembrane</keyword>
<evidence type="ECO:0000256" key="7">
    <source>
        <dbReference type="ARBA" id="ARBA00023136"/>
    </source>
</evidence>
<feature type="transmembrane region" description="Helical" evidence="10">
    <location>
        <begin position="93"/>
        <end position="118"/>
    </location>
</feature>
<dbReference type="CDD" id="cd13123">
    <property type="entry name" value="MATE_MurJ_like"/>
    <property type="match status" value="1"/>
</dbReference>
<keyword evidence="10 11" id="KW-0813">Transport</keyword>
<keyword evidence="10 11" id="KW-0961">Cell wall biogenesis/degradation</keyword>
<dbReference type="GO" id="GO:0015648">
    <property type="term" value="F:lipid-linked peptidoglycan transporter activity"/>
    <property type="evidence" value="ECO:0007669"/>
    <property type="project" value="UniProtKB-UniRule"/>
</dbReference>
<keyword evidence="6 10" id="KW-1133">Transmembrane helix</keyword>
<keyword evidence="13" id="KW-1185">Reference proteome</keyword>
<sequence length="515" mass="52725">MSLARSSLIVGLAAIASRLIGFARDVMIARVLGAGMAADAFLLAFRLPNVARRVFGEGGLNAGFVPLYSRIRAERGEAEAGRFAGQAMSGASVALLGLTALVELAAPLVVMALGAGYAAEADKFALAVTYLRLAFPFVALAGLASLIGAYLNADRRYTAAAMAPVLVNVLMIAVLMMLDVPDEETAIRQGWWLSLAVSISGLVHLGIVVVALLRDPGRFTWQRPRLTPDIRRLARRVLPATAASGATQLAVVVATAVASQEPSAVSWLYYADRVAQLPLSLIGVAVGTVLLSDVAARLAAGDHQGAAIAQARALEGALALALPAAVALAILAGPISIVLFQRGAFGPEDAAGTATLLRMLAIGLPAAATAKVLAQPFFAREALRIPIAGGMACLVVTGLAGLALQPAMGVAGIGLGLSLGLGVNALVLWGAARSVAPAFPAGMARRVSLLFAAALAMGVGLAAGMRWLAPWLIADQLAVKAGALALLCVSGLALYAGVARGIGAIEPQFLRWRRP</sequence>
<name>A0A2V3U7P7_9HYPH</name>
<feature type="transmembrane region" description="Helical" evidence="10">
    <location>
        <begin position="277"/>
        <end position="296"/>
    </location>
</feature>
<feature type="transmembrane region" description="Helical" evidence="10">
    <location>
        <begin position="385"/>
        <end position="404"/>
    </location>
</feature>
<evidence type="ECO:0000256" key="5">
    <source>
        <dbReference type="ARBA" id="ARBA00022984"/>
    </source>
</evidence>